<dbReference type="Proteomes" id="UP000557566">
    <property type="component" value="Unassembled WGS sequence"/>
</dbReference>
<comment type="caution">
    <text evidence="2">The sequence shown here is derived from an EMBL/GenBank/DDBJ whole genome shotgun (WGS) entry which is preliminary data.</text>
</comment>
<dbReference type="EMBL" id="JAAVMX010000002">
    <property type="protein sequence ID" value="KAF4512075.1"/>
    <property type="molecule type" value="Genomic_DNA"/>
</dbReference>
<reference evidence="2 3" key="1">
    <citation type="journal article" date="2020" name="Genome Biol. Evol.">
        <title>A new high-quality draft genome assembly of the Chinese cordyceps Ophiocordyceps sinensis.</title>
        <authorList>
            <person name="Shu R."/>
            <person name="Zhang J."/>
            <person name="Meng Q."/>
            <person name="Zhang H."/>
            <person name="Zhou G."/>
            <person name="Li M."/>
            <person name="Wu P."/>
            <person name="Zhao Y."/>
            <person name="Chen C."/>
            <person name="Qin Q."/>
        </authorList>
    </citation>
    <scope>NUCLEOTIDE SEQUENCE [LARGE SCALE GENOMIC DNA]</scope>
    <source>
        <strain evidence="2 3">IOZ07</strain>
    </source>
</reference>
<dbReference type="OrthoDB" id="10659186at2759"/>
<name>A0A8H4V911_9HYPO</name>
<accession>A0A8H4V911</accession>
<feature type="compositionally biased region" description="Basic and acidic residues" evidence="1">
    <location>
        <begin position="93"/>
        <end position="103"/>
    </location>
</feature>
<gene>
    <name evidence="2" type="ORF">G6O67_001257</name>
</gene>
<feature type="region of interest" description="Disordered" evidence="1">
    <location>
        <begin position="1"/>
        <end position="47"/>
    </location>
</feature>
<proteinExistence type="predicted"/>
<evidence type="ECO:0000313" key="2">
    <source>
        <dbReference type="EMBL" id="KAF4512075.1"/>
    </source>
</evidence>
<protein>
    <submittedName>
        <fullName evidence="2">Uncharacterized protein</fullName>
    </submittedName>
</protein>
<feature type="region of interest" description="Disordered" evidence="1">
    <location>
        <begin position="78"/>
        <end position="103"/>
    </location>
</feature>
<evidence type="ECO:0000256" key="1">
    <source>
        <dbReference type="SAM" id="MobiDB-lite"/>
    </source>
</evidence>
<organism evidence="2 3">
    <name type="scientific">Ophiocordyceps sinensis</name>
    <dbReference type="NCBI Taxonomy" id="72228"/>
    <lineage>
        <taxon>Eukaryota</taxon>
        <taxon>Fungi</taxon>
        <taxon>Dikarya</taxon>
        <taxon>Ascomycota</taxon>
        <taxon>Pezizomycotina</taxon>
        <taxon>Sordariomycetes</taxon>
        <taxon>Hypocreomycetidae</taxon>
        <taxon>Hypocreales</taxon>
        <taxon>Ophiocordycipitaceae</taxon>
        <taxon>Ophiocordyceps</taxon>
    </lineage>
</organism>
<dbReference type="AlphaFoldDB" id="A0A8H4V911"/>
<keyword evidence="3" id="KW-1185">Reference proteome</keyword>
<evidence type="ECO:0000313" key="3">
    <source>
        <dbReference type="Proteomes" id="UP000557566"/>
    </source>
</evidence>
<sequence length="142" mass="15552">MEPAASSVLYASPSSRDKRTGTRSAAKPSRSGSRCPDDGGCRASSDGDAIGSVEYSSRFERHVQVNNRDILRQIDDEMAATTSPPLPPVVGKRARDSQDDHFGHDGGKRHFIQYASFGGFSHVVYRGLFPLHGWVEKFIATR</sequence>